<keyword evidence="2" id="KW-0488">Methylation</keyword>
<dbReference type="SMART" id="SM00304">
    <property type="entry name" value="HAMP"/>
    <property type="match status" value="1"/>
</dbReference>
<dbReference type="Pfam" id="PF17201">
    <property type="entry name" value="Cache_3-Cache_2"/>
    <property type="match status" value="1"/>
</dbReference>
<reference evidence="8 9" key="1">
    <citation type="submission" date="2019-03" db="EMBL/GenBank/DDBJ databases">
        <title>Genomic Encyclopedia of Type Strains, Phase IV (KMG-IV): sequencing the most valuable type-strain genomes for metagenomic binning, comparative biology and taxonomic classification.</title>
        <authorList>
            <person name="Goeker M."/>
        </authorList>
    </citation>
    <scope>NUCLEOTIDE SEQUENCE [LARGE SCALE GENOMIC DNA]</scope>
    <source>
        <strain evidence="8 9">DSM 100048</strain>
    </source>
</reference>
<dbReference type="CDD" id="cd11386">
    <property type="entry name" value="MCP_signal"/>
    <property type="match status" value="1"/>
</dbReference>
<dbReference type="PANTHER" id="PTHR43531">
    <property type="entry name" value="PROTEIN ICFG"/>
    <property type="match status" value="1"/>
</dbReference>
<dbReference type="PANTHER" id="PTHR43531:SF14">
    <property type="entry name" value="METHYL-ACCEPTING CHEMOTAXIS PROTEIN I-RELATED"/>
    <property type="match status" value="1"/>
</dbReference>
<dbReference type="InterPro" id="IPR051310">
    <property type="entry name" value="MCP_chemotaxis"/>
</dbReference>
<feature type="transmembrane region" description="Helical" evidence="5">
    <location>
        <begin position="333"/>
        <end position="355"/>
    </location>
</feature>
<evidence type="ECO:0000256" key="3">
    <source>
        <dbReference type="ARBA" id="ARBA00029447"/>
    </source>
</evidence>
<evidence type="ECO:0000259" key="6">
    <source>
        <dbReference type="PROSITE" id="PS50111"/>
    </source>
</evidence>
<dbReference type="EMBL" id="SMBX01000003">
    <property type="protein sequence ID" value="TCV00781.1"/>
    <property type="molecule type" value="Genomic_DNA"/>
</dbReference>
<name>A0A4R3V9U8_9BURK</name>
<sequence>MRMRTNVSDIESGSRGWWARQSLAVRMFLATTTVTVLVMGAVIAVAAWQGYKAAVDNIQRELTAALDSTNESLQLVFNSAKERSLAILPVIKRELGGIPELDEGAEPGQGVPLLVADGQIVNGDHSVLLRVHENTGADPAVLVRSGNRWVRAATLLRDAQGNIRHGSELEPTDVLARALDAGEPYSGLLQRNGRWYAISVEPLKGSDGKVYGGLSARVDVHREVEELFRWINNATVADHGILGVLQRSADGKDWVRVAGRNRTAGSTLRRDMPAQDVAALETLFREQSGFAGLPMGEPASDRFVAWAAVPNWDWLMYATGDQEAFLANSRQQVYVQALLILLGALLVSLMAGWLASVTLRPVRKVIEGMTRLGEGDLTIDVAAVPERTRSEVHALLGNLRRTRDNLKETIAAVRSSVDEINVGASQIAAGNTDLSSRTEQQAASLQETAASMEELSVTVKQNTDHARQASALAVDASAAAGRGEQVVAKVVQSMQQISGSSGKIGEIVGVIEGIAFQTNILALNAAVEAARAGEQGKGFAVVAAEVRSLAQRSGEAAKEIKSLIEASLVQIRTGSEEVAGAGTAMQELLASVQRVTSLMKEIAAASEEQSSGIGQVNEAVAQMDIVTQQNAALVEQAAAAAGSLQAQASHLASAIAVFRMHEEAQVREDIQHSRSSPMLLAQS</sequence>
<evidence type="ECO:0000256" key="2">
    <source>
        <dbReference type="ARBA" id="ARBA00022481"/>
    </source>
</evidence>
<feature type="domain" description="HAMP" evidence="7">
    <location>
        <begin position="356"/>
        <end position="411"/>
    </location>
</feature>
<keyword evidence="5" id="KW-0472">Membrane</keyword>
<dbReference type="InterPro" id="IPR004089">
    <property type="entry name" value="MCPsignal_dom"/>
</dbReference>
<organism evidence="8 9">
    <name type="scientific">Paracandidimonas soli</name>
    <dbReference type="NCBI Taxonomy" id="1917182"/>
    <lineage>
        <taxon>Bacteria</taxon>
        <taxon>Pseudomonadati</taxon>
        <taxon>Pseudomonadota</taxon>
        <taxon>Betaproteobacteria</taxon>
        <taxon>Burkholderiales</taxon>
        <taxon>Alcaligenaceae</taxon>
        <taxon>Paracandidimonas</taxon>
    </lineage>
</organism>
<dbReference type="Pfam" id="PF00672">
    <property type="entry name" value="HAMP"/>
    <property type="match status" value="1"/>
</dbReference>
<evidence type="ECO:0000256" key="4">
    <source>
        <dbReference type="PROSITE-ProRule" id="PRU00284"/>
    </source>
</evidence>
<dbReference type="Gene3D" id="1.10.287.950">
    <property type="entry name" value="Methyl-accepting chemotaxis protein"/>
    <property type="match status" value="1"/>
</dbReference>
<evidence type="ECO:0000256" key="5">
    <source>
        <dbReference type="SAM" id="Phobius"/>
    </source>
</evidence>
<dbReference type="SMART" id="SM00283">
    <property type="entry name" value="MA"/>
    <property type="match status" value="1"/>
</dbReference>
<feature type="transmembrane region" description="Helical" evidence="5">
    <location>
        <begin position="23"/>
        <end position="48"/>
    </location>
</feature>
<gene>
    <name evidence="8" type="ORF">EV686_103364</name>
</gene>
<dbReference type="GO" id="GO:0004888">
    <property type="term" value="F:transmembrane signaling receptor activity"/>
    <property type="evidence" value="ECO:0007669"/>
    <property type="project" value="TreeGrafter"/>
</dbReference>
<feature type="domain" description="Methyl-accepting transducer" evidence="6">
    <location>
        <begin position="416"/>
        <end position="645"/>
    </location>
</feature>
<dbReference type="RefSeq" id="WP_207901719.1">
    <property type="nucleotide sequence ID" value="NZ_JBEBWM010000047.1"/>
</dbReference>
<protein>
    <submittedName>
        <fullName evidence="8">Methyl-accepting chemotaxis protein</fullName>
    </submittedName>
</protein>
<dbReference type="Proteomes" id="UP000294692">
    <property type="component" value="Unassembled WGS sequence"/>
</dbReference>
<keyword evidence="4" id="KW-0807">Transducer</keyword>
<keyword evidence="5" id="KW-0812">Transmembrane</keyword>
<evidence type="ECO:0000313" key="9">
    <source>
        <dbReference type="Proteomes" id="UP000294692"/>
    </source>
</evidence>
<dbReference type="FunFam" id="1.10.287.950:FF:000001">
    <property type="entry name" value="Methyl-accepting chemotaxis sensory transducer"/>
    <property type="match status" value="1"/>
</dbReference>
<comment type="similarity">
    <text evidence="3">Belongs to the methyl-accepting chemotaxis (MCP) protein family.</text>
</comment>
<dbReference type="GO" id="GO:0006935">
    <property type="term" value="P:chemotaxis"/>
    <property type="evidence" value="ECO:0007669"/>
    <property type="project" value="TreeGrafter"/>
</dbReference>
<evidence type="ECO:0000313" key="8">
    <source>
        <dbReference type="EMBL" id="TCV00781.1"/>
    </source>
</evidence>
<accession>A0A4R3V9U8</accession>
<evidence type="ECO:0000256" key="1">
    <source>
        <dbReference type="ARBA" id="ARBA00004370"/>
    </source>
</evidence>
<proteinExistence type="inferred from homology"/>
<dbReference type="Pfam" id="PF00015">
    <property type="entry name" value="MCPsignal"/>
    <property type="match status" value="1"/>
</dbReference>
<keyword evidence="5" id="KW-1133">Transmembrane helix</keyword>
<dbReference type="PROSITE" id="PS50885">
    <property type="entry name" value="HAMP"/>
    <property type="match status" value="1"/>
</dbReference>
<dbReference type="InterPro" id="IPR033462">
    <property type="entry name" value="Cache_3-Cache_2"/>
</dbReference>
<evidence type="ECO:0000259" key="7">
    <source>
        <dbReference type="PROSITE" id="PS50885"/>
    </source>
</evidence>
<dbReference type="InterPro" id="IPR003660">
    <property type="entry name" value="HAMP_dom"/>
</dbReference>
<dbReference type="AlphaFoldDB" id="A0A4R3V9U8"/>
<comment type="caution">
    <text evidence="8">The sequence shown here is derived from an EMBL/GenBank/DDBJ whole genome shotgun (WGS) entry which is preliminary data.</text>
</comment>
<dbReference type="GO" id="GO:0005886">
    <property type="term" value="C:plasma membrane"/>
    <property type="evidence" value="ECO:0007669"/>
    <property type="project" value="TreeGrafter"/>
</dbReference>
<dbReference type="PROSITE" id="PS50111">
    <property type="entry name" value="CHEMOTAXIS_TRANSDUC_2"/>
    <property type="match status" value="1"/>
</dbReference>
<comment type="subcellular location">
    <subcellularLocation>
        <location evidence="1">Membrane</location>
    </subcellularLocation>
</comment>
<dbReference type="SUPFAM" id="SSF58104">
    <property type="entry name" value="Methyl-accepting chemotaxis protein (MCP) signaling domain"/>
    <property type="match status" value="1"/>
</dbReference>
<dbReference type="GO" id="GO:0007165">
    <property type="term" value="P:signal transduction"/>
    <property type="evidence" value="ECO:0007669"/>
    <property type="project" value="UniProtKB-KW"/>
</dbReference>
<keyword evidence="9" id="KW-1185">Reference proteome</keyword>